<name>A0A151TKV8_CAJCA</name>
<comment type="cofactor">
    <cofactor evidence="1">
        <name>a divalent metal cation</name>
        <dbReference type="ChEBI" id="CHEBI:60240"/>
    </cofactor>
</comment>
<protein>
    <recommendedName>
        <fullName evidence="3">DDE Tnp4 domain-containing protein</fullName>
    </recommendedName>
</protein>
<dbReference type="GO" id="GO:0046872">
    <property type="term" value="F:metal ion binding"/>
    <property type="evidence" value="ECO:0007669"/>
    <property type="project" value="UniProtKB-KW"/>
</dbReference>
<dbReference type="Pfam" id="PF13359">
    <property type="entry name" value="DDE_Tnp_4"/>
    <property type="match status" value="1"/>
</dbReference>
<feature type="domain" description="DDE Tnp4" evidence="3">
    <location>
        <begin position="1"/>
        <end position="135"/>
    </location>
</feature>
<sequence>NVLATCNFDLKFMYVLSRWESLAHDSKLLSNDLIRRNGLKVSEGKYILVDCELSNRHQVLAPFRDVRYHLQDFVDHDNDYQNANEVFNLHHASLRNLIERMFDIFIPYCIIFKSVPSFLSKTQTKLVLACVTLYNFLRKKCRYD</sequence>
<dbReference type="EMBL" id="CM003607">
    <property type="protein sequence ID" value="KYP67683.1"/>
    <property type="molecule type" value="Genomic_DNA"/>
</dbReference>
<evidence type="ECO:0000256" key="1">
    <source>
        <dbReference type="ARBA" id="ARBA00001968"/>
    </source>
</evidence>
<proteinExistence type="predicted"/>
<gene>
    <name evidence="4" type="ORF">KK1_024035</name>
</gene>
<feature type="non-terminal residue" evidence="4">
    <location>
        <position position="1"/>
    </location>
</feature>
<evidence type="ECO:0000259" key="3">
    <source>
        <dbReference type="Pfam" id="PF13359"/>
    </source>
</evidence>
<reference evidence="4 5" key="1">
    <citation type="journal article" date="2012" name="Nat. Biotechnol.">
        <title>Draft genome sequence of pigeonpea (Cajanus cajan), an orphan legume crop of resource-poor farmers.</title>
        <authorList>
            <person name="Varshney R.K."/>
            <person name="Chen W."/>
            <person name="Li Y."/>
            <person name="Bharti A.K."/>
            <person name="Saxena R.K."/>
            <person name="Schlueter J.A."/>
            <person name="Donoghue M.T."/>
            <person name="Azam S."/>
            <person name="Fan G."/>
            <person name="Whaley A.M."/>
            <person name="Farmer A.D."/>
            <person name="Sheridan J."/>
            <person name="Iwata A."/>
            <person name="Tuteja R."/>
            <person name="Penmetsa R.V."/>
            <person name="Wu W."/>
            <person name="Upadhyaya H.D."/>
            <person name="Yang S.P."/>
            <person name="Shah T."/>
            <person name="Saxena K.B."/>
            <person name="Michael T."/>
            <person name="McCombie W.R."/>
            <person name="Yang B."/>
            <person name="Zhang G."/>
            <person name="Yang H."/>
            <person name="Wang J."/>
            <person name="Spillane C."/>
            <person name="Cook D.R."/>
            <person name="May G.D."/>
            <person name="Xu X."/>
            <person name="Jackson S.A."/>
        </authorList>
    </citation>
    <scope>NUCLEOTIDE SEQUENCE [LARGE SCALE GENOMIC DNA]</scope>
    <source>
        <strain evidence="5">cv. Asha</strain>
    </source>
</reference>
<organism evidence="4 5">
    <name type="scientific">Cajanus cajan</name>
    <name type="common">Pigeon pea</name>
    <name type="synonym">Cajanus indicus</name>
    <dbReference type="NCBI Taxonomy" id="3821"/>
    <lineage>
        <taxon>Eukaryota</taxon>
        <taxon>Viridiplantae</taxon>
        <taxon>Streptophyta</taxon>
        <taxon>Embryophyta</taxon>
        <taxon>Tracheophyta</taxon>
        <taxon>Spermatophyta</taxon>
        <taxon>Magnoliopsida</taxon>
        <taxon>eudicotyledons</taxon>
        <taxon>Gunneridae</taxon>
        <taxon>Pentapetalae</taxon>
        <taxon>rosids</taxon>
        <taxon>fabids</taxon>
        <taxon>Fabales</taxon>
        <taxon>Fabaceae</taxon>
        <taxon>Papilionoideae</taxon>
        <taxon>50 kb inversion clade</taxon>
        <taxon>NPAAA clade</taxon>
        <taxon>indigoferoid/millettioid clade</taxon>
        <taxon>Phaseoleae</taxon>
        <taxon>Cajanus</taxon>
    </lineage>
</organism>
<dbReference type="Gramene" id="C.cajan_23349.t">
    <property type="protein sequence ID" value="C.cajan_23349.t"/>
    <property type="gene ID" value="C.cajan_23349"/>
</dbReference>
<accession>A0A151TKV8</accession>
<dbReference type="InterPro" id="IPR027806">
    <property type="entry name" value="HARBI1_dom"/>
</dbReference>
<keyword evidence="2" id="KW-0479">Metal-binding</keyword>
<keyword evidence="5" id="KW-1185">Reference proteome</keyword>
<evidence type="ECO:0000313" key="4">
    <source>
        <dbReference type="EMBL" id="KYP67683.1"/>
    </source>
</evidence>
<evidence type="ECO:0000313" key="5">
    <source>
        <dbReference type="Proteomes" id="UP000075243"/>
    </source>
</evidence>
<dbReference type="AlphaFoldDB" id="A0A151TKV8"/>
<evidence type="ECO:0000256" key="2">
    <source>
        <dbReference type="ARBA" id="ARBA00022723"/>
    </source>
</evidence>
<dbReference type="Proteomes" id="UP000075243">
    <property type="component" value="Chromosome 5"/>
</dbReference>
<dbReference type="STRING" id="3821.A0A151TKV8"/>